<keyword evidence="5" id="KW-1133">Transmembrane helix</keyword>
<protein>
    <submittedName>
        <fullName evidence="6">Uncharacterized protein</fullName>
    </submittedName>
</protein>
<gene>
    <name evidence="6" type="ORF">CASFOL_042565</name>
</gene>
<evidence type="ECO:0000256" key="4">
    <source>
        <dbReference type="SAM" id="MobiDB-lite"/>
    </source>
</evidence>
<feature type="transmembrane region" description="Helical" evidence="5">
    <location>
        <begin position="83"/>
        <end position="104"/>
    </location>
</feature>
<organism evidence="6 7">
    <name type="scientific">Castilleja foliolosa</name>
    <dbReference type="NCBI Taxonomy" id="1961234"/>
    <lineage>
        <taxon>Eukaryota</taxon>
        <taxon>Viridiplantae</taxon>
        <taxon>Streptophyta</taxon>
        <taxon>Embryophyta</taxon>
        <taxon>Tracheophyta</taxon>
        <taxon>Spermatophyta</taxon>
        <taxon>Magnoliopsida</taxon>
        <taxon>eudicotyledons</taxon>
        <taxon>Gunneridae</taxon>
        <taxon>Pentapetalae</taxon>
        <taxon>asterids</taxon>
        <taxon>lamiids</taxon>
        <taxon>Lamiales</taxon>
        <taxon>Orobanchaceae</taxon>
        <taxon>Pedicularideae</taxon>
        <taxon>Castillejinae</taxon>
        <taxon>Castilleja</taxon>
    </lineage>
</organism>
<dbReference type="GO" id="GO:1990904">
    <property type="term" value="C:ribonucleoprotein complex"/>
    <property type="evidence" value="ECO:0007669"/>
    <property type="project" value="UniProtKB-KW"/>
</dbReference>
<proteinExistence type="inferred from homology"/>
<comment type="caution">
    <text evidence="6">The sequence shown here is derived from an EMBL/GenBank/DDBJ whole genome shotgun (WGS) entry which is preliminary data.</text>
</comment>
<comment type="similarity">
    <text evidence="1">Belongs to the universal ribosomal protein uS14 family.</text>
</comment>
<dbReference type="Proteomes" id="UP001632038">
    <property type="component" value="Unassembled WGS sequence"/>
</dbReference>
<feature type="transmembrane region" description="Helical" evidence="5">
    <location>
        <begin position="133"/>
        <end position="156"/>
    </location>
</feature>
<feature type="region of interest" description="Disordered" evidence="4">
    <location>
        <begin position="1"/>
        <end position="39"/>
    </location>
</feature>
<dbReference type="InterPro" id="IPR001209">
    <property type="entry name" value="Ribosomal_uS14"/>
</dbReference>
<dbReference type="EMBL" id="JAVIJP010000113">
    <property type="protein sequence ID" value="KAL3613531.1"/>
    <property type="molecule type" value="Genomic_DNA"/>
</dbReference>
<dbReference type="Gene3D" id="4.10.830.10">
    <property type="entry name" value="30s Ribosomal Protein S14, Chain N"/>
    <property type="match status" value="2"/>
</dbReference>
<keyword evidence="5" id="KW-0472">Membrane</keyword>
<keyword evidence="2" id="KW-0689">Ribosomal protein</keyword>
<dbReference type="PANTHER" id="PTHR12010">
    <property type="entry name" value="40S RIBOSOMAL PROTEIN S29"/>
    <property type="match status" value="1"/>
</dbReference>
<dbReference type="FunFam" id="4.10.830.10:FF:000002">
    <property type="entry name" value="40S ribosomal protein S29"/>
    <property type="match status" value="1"/>
</dbReference>
<evidence type="ECO:0000256" key="1">
    <source>
        <dbReference type="ARBA" id="ARBA00009083"/>
    </source>
</evidence>
<dbReference type="InterPro" id="IPR043140">
    <property type="entry name" value="Ribosomal_uS14_sf"/>
</dbReference>
<dbReference type="Pfam" id="PF00253">
    <property type="entry name" value="Ribosomal_S14"/>
    <property type="match status" value="1"/>
</dbReference>
<evidence type="ECO:0000256" key="2">
    <source>
        <dbReference type="ARBA" id="ARBA00022980"/>
    </source>
</evidence>
<reference evidence="7" key="1">
    <citation type="journal article" date="2024" name="IScience">
        <title>Strigolactones Initiate the Formation of Haustorium-like Structures in Castilleja.</title>
        <authorList>
            <person name="Buerger M."/>
            <person name="Peterson D."/>
            <person name="Chory J."/>
        </authorList>
    </citation>
    <scope>NUCLEOTIDE SEQUENCE [LARGE SCALE GENOMIC DNA]</scope>
</reference>
<keyword evidence="3" id="KW-0687">Ribonucleoprotein</keyword>
<name>A0ABD3B8X8_9LAMI</name>
<accession>A0ABD3B8X8</accession>
<evidence type="ECO:0000256" key="3">
    <source>
        <dbReference type="ARBA" id="ARBA00023274"/>
    </source>
</evidence>
<dbReference type="GO" id="GO:0005840">
    <property type="term" value="C:ribosome"/>
    <property type="evidence" value="ECO:0007669"/>
    <property type="project" value="UniProtKB-KW"/>
</dbReference>
<dbReference type="InterPro" id="IPR039744">
    <property type="entry name" value="RIbosomal_uS14_euk_arc"/>
</dbReference>
<evidence type="ECO:0000313" key="7">
    <source>
        <dbReference type="Proteomes" id="UP001632038"/>
    </source>
</evidence>
<dbReference type="PANTHER" id="PTHR12010:SF22">
    <property type="entry name" value="SMALL RIBOSOMAL SUBUNIT PROTEIN US14Z_US14Y_US14X"/>
    <property type="match status" value="1"/>
</dbReference>
<sequence length="408" mass="45987">MTSSPAAKMKSPLPPRPPLKRELSVQHPRGLNRSRPHQTLAVGCSNPVDAREKMGHSNVWNSHPKTYGPGSRTCRFFQIQGPIILNFTFPILFIAVVGCLYLHLGKKNISDITTSKRDTKLRFLKRPMIVKGVGIVTVTELTLFTLFIALCVWYFADYVRHWFKQAPMLAMTRHEQIRVCGNPHAIIRKYGLMCCRQCFRSNAKEIGFIKGDPDMVSTVSGRKEINYLDGWANSETLGPLNLMYGATPSDYISMIIIDYGMYDRERLAVGDESNSGGRWGVAAIGRGCGLVEEERATSRYCRCLDDFCIRNGSSDGSRRRLNNCNSVGEAMSLARQPVRDSGEAASMLNEFPFELKICDRGMTTWGVSWGLVRYHMNKLKKEFGVQIILDDVKVDESFEFAARENDCL</sequence>
<evidence type="ECO:0000256" key="5">
    <source>
        <dbReference type="SAM" id="Phobius"/>
    </source>
</evidence>
<dbReference type="AlphaFoldDB" id="A0ABD3B8X8"/>
<keyword evidence="7" id="KW-1185">Reference proteome</keyword>
<evidence type="ECO:0000313" key="6">
    <source>
        <dbReference type="EMBL" id="KAL3613531.1"/>
    </source>
</evidence>
<keyword evidence="5" id="KW-0812">Transmembrane</keyword>